<evidence type="ECO:0000313" key="2">
    <source>
        <dbReference type="Proteomes" id="UP000055024"/>
    </source>
</evidence>
<gene>
    <name evidence="1" type="ORF">T11_11123</name>
</gene>
<name>A0A0V1I215_9BILA</name>
<protein>
    <submittedName>
        <fullName evidence="1">Uncharacterized protein</fullName>
    </submittedName>
</protein>
<accession>A0A0V1I215</accession>
<dbReference type="Proteomes" id="UP000055024">
    <property type="component" value="Unassembled WGS sequence"/>
</dbReference>
<keyword evidence="2" id="KW-1185">Reference proteome</keyword>
<comment type="caution">
    <text evidence="1">The sequence shown here is derived from an EMBL/GenBank/DDBJ whole genome shotgun (WGS) entry which is preliminary data.</text>
</comment>
<organism evidence="1 2">
    <name type="scientific">Trichinella zimbabwensis</name>
    <dbReference type="NCBI Taxonomy" id="268475"/>
    <lineage>
        <taxon>Eukaryota</taxon>
        <taxon>Metazoa</taxon>
        <taxon>Ecdysozoa</taxon>
        <taxon>Nematoda</taxon>
        <taxon>Enoplea</taxon>
        <taxon>Dorylaimia</taxon>
        <taxon>Trichinellida</taxon>
        <taxon>Trichinellidae</taxon>
        <taxon>Trichinella</taxon>
    </lineage>
</organism>
<dbReference type="EMBL" id="JYDP01000009">
    <property type="protein sequence ID" value="KRZ16893.1"/>
    <property type="molecule type" value="Genomic_DNA"/>
</dbReference>
<reference evidence="1 2" key="1">
    <citation type="submission" date="2015-01" db="EMBL/GenBank/DDBJ databases">
        <title>Evolution of Trichinella species and genotypes.</title>
        <authorList>
            <person name="Korhonen P.K."/>
            <person name="Edoardo P."/>
            <person name="Giuseppe L.R."/>
            <person name="Gasser R.B."/>
        </authorList>
    </citation>
    <scope>NUCLEOTIDE SEQUENCE [LARGE SCALE GENOMIC DNA]</scope>
    <source>
        <strain evidence="1">ISS1029</strain>
    </source>
</reference>
<dbReference type="AlphaFoldDB" id="A0A0V1I215"/>
<sequence length="101" mass="11549">MHVGTASLTPSQNQPLSSLTRSLKISQQTHVAHAQLFKYRFLGVVTSDFGPNDCMISFSYQSRCNTELKLVGVLPKCWSVSGTPSLYHIRHFQWWQSHQQR</sequence>
<evidence type="ECO:0000313" key="1">
    <source>
        <dbReference type="EMBL" id="KRZ16893.1"/>
    </source>
</evidence>
<proteinExistence type="predicted"/>